<reference evidence="1 2" key="1">
    <citation type="journal article" date="2005" name="PLoS Biol.">
        <title>The genome sequence of Rickettsia felis identifies the first putative conjugative plasmid in an obligate intracellular parasite.</title>
        <authorList>
            <person name="Ogata H."/>
            <person name="Renesto P."/>
            <person name="Audic S."/>
            <person name="Robert C."/>
            <person name="Blanc G."/>
            <person name="Fournier P.E."/>
            <person name="Parinello H."/>
            <person name="Claverie J.M."/>
            <person name="Raoult D."/>
        </authorList>
    </citation>
    <scope>NUCLEOTIDE SEQUENCE [LARGE SCALE GENOMIC DNA]</scope>
    <source>
        <strain evidence="2">ATCC VR-1525 / URRWXCal2</strain>
    </source>
</reference>
<protein>
    <submittedName>
        <fullName evidence="1">Uncharacterized protein</fullName>
    </submittedName>
</protein>
<sequence length="140" mass="16172">MMTFINKSYILSFQNNFKVLIMKLESFIQKLNKTCLKLYQNVTTAVKDIYKSYFPSKSTFQETNSSSASLEDSIPSKMNLVRNDETLQGKLMRVEEHTLQKTTYIASEDGIITPVYGYDSYKTAYYQVEELGKEIPVTEL</sequence>
<proteinExistence type="predicted"/>
<evidence type="ECO:0000313" key="1">
    <source>
        <dbReference type="EMBL" id="AAY61931.1"/>
    </source>
</evidence>
<evidence type="ECO:0000313" key="2">
    <source>
        <dbReference type="Proteomes" id="UP000008548"/>
    </source>
</evidence>
<accession>Q4UKJ6</accession>
<dbReference type="STRING" id="315456.RF_1080"/>
<dbReference type="HOGENOM" id="CLU_1833676_0_0_5"/>
<dbReference type="Proteomes" id="UP000008548">
    <property type="component" value="Chromosome"/>
</dbReference>
<name>Q4UKJ6_RICFE</name>
<organism evidence="1 2">
    <name type="scientific">Rickettsia felis (strain ATCC VR-1525 / URRWXCal2)</name>
    <name type="common">Rickettsia azadi</name>
    <dbReference type="NCBI Taxonomy" id="315456"/>
    <lineage>
        <taxon>Bacteria</taxon>
        <taxon>Pseudomonadati</taxon>
        <taxon>Pseudomonadota</taxon>
        <taxon>Alphaproteobacteria</taxon>
        <taxon>Rickettsiales</taxon>
        <taxon>Rickettsiaceae</taxon>
        <taxon>Rickettsieae</taxon>
        <taxon>Rickettsia</taxon>
        <taxon>spotted fever group</taxon>
    </lineage>
</organism>
<keyword evidence="2" id="KW-1185">Reference proteome</keyword>
<dbReference type="KEGG" id="rfe:RF_1080"/>
<gene>
    <name evidence="1" type="ordered locus">RF_1080</name>
</gene>
<dbReference type="EMBL" id="CP000053">
    <property type="protein sequence ID" value="AAY61931.1"/>
    <property type="molecule type" value="Genomic_DNA"/>
</dbReference>
<dbReference type="AlphaFoldDB" id="Q4UKJ6"/>